<accession>A0AAD9XTF7</accession>
<keyword evidence="2" id="KW-1185">Reference proteome</keyword>
<reference evidence="1" key="1">
    <citation type="journal article" date="2023" name="Plant J.">
        <title>Genome sequences and population genomics provide insights into the demographic history, inbreeding, and mutation load of two 'living fossil' tree species of Dipteronia.</title>
        <authorList>
            <person name="Feng Y."/>
            <person name="Comes H.P."/>
            <person name="Chen J."/>
            <person name="Zhu S."/>
            <person name="Lu R."/>
            <person name="Zhang X."/>
            <person name="Li P."/>
            <person name="Qiu J."/>
            <person name="Olsen K.M."/>
            <person name="Qiu Y."/>
        </authorList>
    </citation>
    <scope>NUCLEOTIDE SEQUENCE</scope>
    <source>
        <strain evidence="1">KIB01</strain>
    </source>
</reference>
<evidence type="ECO:0000313" key="1">
    <source>
        <dbReference type="EMBL" id="KAK2665479.1"/>
    </source>
</evidence>
<comment type="caution">
    <text evidence="1">The sequence shown here is derived from an EMBL/GenBank/DDBJ whole genome shotgun (WGS) entry which is preliminary data.</text>
</comment>
<organism evidence="1 2">
    <name type="scientific">Dipteronia dyeriana</name>
    <dbReference type="NCBI Taxonomy" id="168575"/>
    <lineage>
        <taxon>Eukaryota</taxon>
        <taxon>Viridiplantae</taxon>
        <taxon>Streptophyta</taxon>
        <taxon>Embryophyta</taxon>
        <taxon>Tracheophyta</taxon>
        <taxon>Spermatophyta</taxon>
        <taxon>Magnoliopsida</taxon>
        <taxon>eudicotyledons</taxon>
        <taxon>Gunneridae</taxon>
        <taxon>Pentapetalae</taxon>
        <taxon>rosids</taxon>
        <taxon>malvids</taxon>
        <taxon>Sapindales</taxon>
        <taxon>Sapindaceae</taxon>
        <taxon>Hippocastanoideae</taxon>
        <taxon>Acereae</taxon>
        <taxon>Dipteronia</taxon>
    </lineage>
</organism>
<gene>
    <name evidence="1" type="ORF">Ddye_004053</name>
</gene>
<dbReference type="AlphaFoldDB" id="A0AAD9XTF7"/>
<proteinExistence type="predicted"/>
<dbReference type="EMBL" id="JANJYI010000001">
    <property type="protein sequence ID" value="KAK2665479.1"/>
    <property type="molecule type" value="Genomic_DNA"/>
</dbReference>
<sequence>VRNTSLDCFVLEPPLRRGRIGIGVVIRDAMGQVMTSCAQVIEGFDAKTAELVTISRMMHANA</sequence>
<protein>
    <submittedName>
        <fullName evidence="1">Uncharacterized protein</fullName>
    </submittedName>
</protein>
<dbReference type="Proteomes" id="UP001280121">
    <property type="component" value="Unassembled WGS sequence"/>
</dbReference>
<feature type="non-terminal residue" evidence="1">
    <location>
        <position position="62"/>
    </location>
</feature>
<evidence type="ECO:0000313" key="2">
    <source>
        <dbReference type="Proteomes" id="UP001280121"/>
    </source>
</evidence>
<name>A0AAD9XTF7_9ROSI</name>